<organism evidence="1">
    <name type="scientific">Enterobacter cloacae</name>
    <dbReference type="NCBI Taxonomy" id="550"/>
    <lineage>
        <taxon>Bacteria</taxon>
        <taxon>Pseudomonadati</taxon>
        <taxon>Pseudomonadota</taxon>
        <taxon>Gammaproteobacteria</taxon>
        <taxon>Enterobacterales</taxon>
        <taxon>Enterobacteriaceae</taxon>
        <taxon>Enterobacter</taxon>
        <taxon>Enterobacter cloacae complex</taxon>
    </lineage>
</organism>
<sequence>MVPSEAYEAATEILRTAAKPFALAHVLALSPPLHRVAVKA</sequence>
<name>A0A0E3DSX0_ENTCL</name>
<accession>A0A0E3DSX0</accession>
<proteinExistence type="predicted"/>
<reference evidence="1" key="1">
    <citation type="journal article" date="2015" name="Antimicrob. Agents Chemother.">
        <title>Characterization of multiple NDM-1-producing Enterobacteriaceae isolates from the same patient.</title>
        <authorList>
            <person name="Tijet N."/>
            <person name="Richardson D."/>
            <person name="MacMullin G."/>
            <person name="Patel S.N."/>
            <person name="Melano R.G."/>
        </authorList>
    </citation>
    <scope>NUCLEOTIDE SEQUENCE</scope>
    <source>
        <strain evidence="1">GN574</strain>
        <plasmid evidence="1">pNDM-Ec1GN574</plasmid>
    </source>
</reference>
<dbReference type="AlphaFoldDB" id="A0A0E3DSX0"/>
<geneLocation type="plasmid" evidence="1">
    <name>pNDM-Ec1GN574</name>
</geneLocation>
<dbReference type="EMBL" id="KJ812998">
    <property type="protein sequence ID" value="AIM48549.1"/>
    <property type="molecule type" value="Genomic_DNA"/>
</dbReference>
<protein>
    <submittedName>
        <fullName evidence="1">Uncharacterized protein</fullName>
    </submittedName>
</protein>
<keyword evidence="1" id="KW-0614">Plasmid</keyword>
<evidence type="ECO:0000313" key="1">
    <source>
        <dbReference type="EMBL" id="AIM48549.1"/>
    </source>
</evidence>